<dbReference type="GeneID" id="74946299"/>
<dbReference type="EMBL" id="CP103305">
    <property type="protein sequence ID" value="UVS70175.1"/>
    <property type="molecule type" value="Genomic_DNA"/>
</dbReference>
<dbReference type="RefSeq" id="WP_144239517.1">
    <property type="nucleotide sequence ID" value="NZ_CP103305.1"/>
</dbReference>
<reference evidence="1" key="1">
    <citation type="submission" date="2022-08" db="EMBL/GenBank/DDBJ databases">
        <title>Dynamic responses of ammonia-oxidizing microbial communities induced by reactive oxygen species (ROS) in fluctuating redox aquifers.</title>
        <authorList>
            <person name="Wang P."/>
            <person name="Wang H."/>
        </authorList>
    </citation>
    <scope>NUCLEOTIDE SEQUENCE</scope>
    <source>
        <strain evidence="1">PLX03</strain>
    </source>
</reference>
<organism evidence="1">
    <name type="scientific">Nitrososphaera viennensis</name>
    <dbReference type="NCBI Taxonomy" id="1034015"/>
    <lineage>
        <taxon>Archaea</taxon>
        <taxon>Nitrososphaerota</taxon>
        <taxon>Nitrososphaeria</taxon>
        <taxon>Nitrososphaerales</taxon>
        <taxon>Nitrososphaeraceae</taxon>
        <taxon>Nitrososphaera</taxon>
    </lineage>
</organism>
<gene>
    <name evidence="1" type="ORF">NWT39_05145</name>
</gene>
<proteinExistence type="predicted"/>
<evidence type="ECO:0000313" key="1">
    <source>
        <dbReference type="EMBL" id="UVS70175.1"/>
    </source>
</evidence>
<dbReference type="AlphaFoldDB" id="A0A977NNX5"/>
<dbReference type="Proteomes" id="UP001059771">
    <property type="component" value="Chromosome"/>
</dbReference>
<accession>A0A977NNX5</accession>
<protein>
    <submittedName>
        <fullName evidence="1">Uncharacterized protein</fullName>
    </submittedName>
</protein>
<sequence length="65" mass="7438">MRASSEIKCPICNNKMGEMNPDKAPLSSTLVYTINKDRRFARTVIYMCAACRNIQSFLLEIPRPE</sequence>
<name>A0A977NNX5_9ARCH</name>